<reference evidence="3" key="1">
    <citation type="submission" date="2020-02" db="EMBL/GenBank/DDBJ databases">
        <authorList>
            <person name="Meier V. D."/>
        </authorList>
    </citation>
    <scope>NUCLEOTIDE SEQUENCE</scope>
    <source>
        <strain evidence="3">AVDCRST_MAG38</strain>
    </source>
</reference>
<dbReference type="PANTHER" id="PTHR36842:SF1">
    <property type="entry name" value="PROTEIN TOLB"/>
    <property type="match status" value="1"/>
</dbReference>
<feature type="signal peptide" evidence="2">
    <location>
        <begin position="1"/>
        <end position="50"/>
    </location>
</feature>
<evidence type="ECO:0000256" key="2">
    <source>
        <dbReference type="SAM" id="SignalP"/>
    </source>
</evidence>
<proteinExistence type="inferred from homology"/>
<name>A0A6J4R959_9ACTN</name>
<accession>A0A6J4R959</accession>
<dbReference type="InterPro" id="IPR011042">
    <property type="entry name" value="6-blade_b-propeller_TolB-like"/>
</dbReference>
<dbReference type="InterPro" id="IPR011659">
    <property type="entry name" value="WD40"/>
</dbReference>
<dbReference type="AlphaFoldDB" id="A0A6J4R959"/>
<dbReference type="SUPFAM" id="SSF82171">
    <property type="entry name" value="DPP6 N-terminal domain-like"/>
    <property type="match status" value="1"/>
</dbReference>
<dbReference type="Pfam" id="PF07676">
    <property type="entry name" value="PD40"/>
    <property type="match status" value="2"/>
</dbReference>
<gene>
    <name evidence="3" type="ORF">AVDCRST_MAG38-818</name>
</gene>
<feature type="chain" id="PRO_5026649068" evidence="2">
    <location>
        <begin position="51"/>
        <end position="354"/>
    </location>
</feature>
<dbReference type="EMBL" id="CADCVJ010000051">
    <property type="protein sequence ID" value="CAA9466414.1"/>
    <property type="molecule type" value="Genomic_DNA"/>
</dbReference>
<protein>
    <submittedName>
        <fullName evidence="3">TolB protein, periplasmic protein involved in the tonb-independent uptake of group A colicins</fullName>
    </submittedName>
</protein>
<sequence length="354" mass="38073">MRIIAEDATGAEPAPFRVARPWSPFPNAIRCAAVIGALLTALAVAPAAQAAFPGANGLLAAGGAFGCDGSMIATMRPDGSDFALLTPSVCEDEEAMSYESPDWSGDGRRLLANDRVGAPVLIDAATREVTRIPLPAEPFFGAEKSSLSRDGLRVAYTRQVVTPRRGSRSEVWISDVDGTNSRRLRAGTMPRISPDGRTIAYVTRGTSRGRTCAPGAGCSGAGTWLMSARTGKRIRRLGPAAGSLDWAPDGRRLVYSGARCCIDSNTDLHTVRVDGRGRRKLTATRRRAESGAVWSPDGRQIAYVARTHPDEEDVQFTVYRMRASGGPSKRVYRSDRARIEEGTSLEISWQPLPR</sequence>
<organism evidence="3">
    <name type="scientific">uncultured Solirubrobacteraceae bacterium</name>
    <dbReference type="NCBI Taxonomy" id="1162706"/>
    <lineage>
        <taxon>Bacteria</taxon>
        <taxon>Bacillati</taxon>
        <taxon>Actinomycetota</taxon>
        <taxon>Thermoleophilia</taxon>
        <taxon>Solirubrobacterales</taxon>
        <taxon>Solirubrobacteraceae</taxon>
        <taxon>environmental samples</taxon>
    </lineage>
</organism>
<evidence type="ECO:0000313" key="3">
    <source>
        <dbReference type="EMBL" id="CAA9466414.1"/>
    </source>
</evidence>
<evidence type="ECO:0000256" key="1">
    <source>
        <dbReference type="ARBA" id="ARBA00009820"/>
    </source>
</evidence>
<dbReference type="Gene3D" id="2.120.10.30">
    <property type="entry name" value="TolB, C-terminal domain"/>
    <property type="match status" value="2"/>
</dbReference>
<dbReference type="PANTHER" id="PTHR36842">
    <property type="entry name" value="PROTEIN TOLB HOMOLOG"/>
    <property type="match status" value="1"/>
</dbReference>
<keyword evidence="2" id="KW-0732">Signal</keyword>
<comment type="similarity">
    <text evidence="1">Belongs to the TolB family.</text>
</comment>